<dbReference type="EMBL" id="JACYTQ010000002">
    <property type="protein sequence ID" value="MBD8488684.1"/>
    <property type="molecule type" value="Genomic_DNA"/>
</dbReference>
<evidence type="ECO:0000313" key="6">
    <source>
        <dbReference type="EMBL" id="MBD8488684.1"/>
    </source>
</evidence>
<dbReference type="Proteomes" id="UP000647133">
    <property type="component" value="Unassembled WGS sequence"/>
</dbReference>
<evidence type="ECO:0000259" key="5">
    <source>
        <dbReference type="Pfam" id="PF01103"/>
    </source>
</evidence>
<gene>
    <name evidence="6" type="ORF">IFO69_08010</name>
</gene>
<dbReference type="InterPro" id="IPR000184">
    <property type="entry name" value="Bac_surfAg_D15"/>
</dbReference>
<organism evidence="6 7">
    <name type="scientific">Echinicola arenosa</name>
    <dbReference type="NCBI Taxonomy" id="2774144"/>
    <lineage>
        <taxon>Bacteria</taxon>
        <taxon>Pseudomonadati</taxon>
        <taxon>Bacteroidota</taxon>
        <taxon>Cytophagia</taxon>
        <taxon>Cytophagales</taxon>
        <taxon>Cyclobacteriaceae</taxon>
        <taxon>Echinicola</taxon>
    </lineage>
</organism>
<evidence type="ECO:0000256" key="1">
    <source>
        <dbReference type="ARBA" id="ARBA00004370"/>
    </source>
</evidence>
<reference evidence="6 7" key="1">
    <citation type="submission" date="2020-09" db="EMBL/GenBank/DDBJ databases">
        <title>Echinicola sp. CAU 1574 isolated from sand of Sido Beach.</title>
        <authorList>
            <person name="Kim W."/>
        </authorList>
    </citation>
    <scope>NUCLEOTIDE SEQUENCE [LARGE SCALE GENOMIC DNA]</scope>
    <source>
        <strain evidence="6 7">CAU 1574</strain>
    </source>
</reference>
<dbReference type="Gene3D" id="2.40.160.50">
    <property type="entry name" value="membrane protein fhac: a member of the omp85/tpsb transporter family"/>
    <property type="match status" value="1"/>
</dbReference>
<comment type="subcellular location">
    <subcellularLocation>
        <location evidence="1">Membrane</location>
    </subcellularLocation>
</comment>
<evidence type="ECO:0000313" key="7">
    <source>
        <dbReference type="Proteomes" id="UP000647133"/>
    </source>
</evidence>
<accession>A0ABR9AIM1</accession>
<dbReference type="PANTHER" id="PTHR12815">
    <property type="entry name" value="SORTING AND ASSEMBLY MACHINERY SAMM50 PROTEIN FAMILY MEMBER"/>
    <property type="match status" value="1"/>
</dbReference>
<keyword evidence="3" id="KW-0812">Transmembrane</keyword>
<evidence type="ECO:0000256" key="4">
    <source>
        <dbReference type="ARBA" id="ARBA00023136"/>
    </source>
</evidence>
<dbReference type="Pfam" id="PF01103">
    <property type="entry name" value="Omp85"/>
    <property type="match status" value="1"/>
</dbReference>
<dbReference type="PANTHER" id="PTHR12815:SF18">
    <property type="entry name" value="SORTING AND ASSEMBLY MACHINERY COMPONENT 50 HOMOLOG"/>
    <property type="match status" value="1"/>
</dbReference>
<keyword evidence="4" id="KW-0472">Membrane</keyword>
<evidence type="ECO:0000256" key="3">
    <source>
        <dbReference type="ARBA" id="ARBA00022692"/>
    </source>
</evidence>
<protein>
    <submittedName>
        <fullName evidence="6">BamA/TamA family outer membrane protein</fullName>
    </submittedName>
</protein>
<dbReference type="InterPro" id="IPR039910">
    <property type="entry name" value="D15-like"/>
</dbReference>
<sequence length="390" mass="44474">MSNNSLIILTSLVFAFSITKVPVVFAQDDALKVSRDTSIYEGPEGGLFGTVEKVLDVLSTDTWSFIPAVTYSPETSLGVGAGAIKVFKSDKMVEQNLRPSSMPITFIYTLKKQAILELDLDLWKNYNKDYVNARLELTKYPFKFYGVGNDLPSENQEDYASRCVYFHLNYMRRILPDVYIGPRIEFRADNVYEKQEGGLLDSGSIPGSDKPRVSGLGLKLNYDSRDDVFQPQSGSYHQFTWMSFQPFLGSIYTYNRYELDLRKYVPVLRNKLLAVQAWWSFIEGEPPFQQMATIGGSRRMRGYFEGRYRDKMAMVYQAELRLPVYGNLGMVLFSNAGQVADKISTYGFDRFHYGGGFGVRYKLMDEGINIRIDFGFGDQTAFYFGLNEVI</sequence>
<dbReference type="RefSeq" id="WP_192009539.1">
    <property type="nucleotide sequence ID" value="NZ_JACYTQ010000002.1"/>
</dbReference>
<feature type="domain" description="Bacterial surface antigen (D15)" evidence="5">
    <location>
        <begin position="207"/>
        <end position="386"/>
    </location>
</feature>
<comment type="caution">
    <text evidence="6">The sequence shown here is derived from an EMBL/GenBank/DDBJ whole genome shotgun (WGS) entry which is preliminary data.</text>
</comment>
<evidence type="ECO:0000256" key="2">
    <source>
        <dbReference type="ARBA" id="ARBA00022452"/>
    </source>
</evidence>
<name>A0ABR9AIM1_9BACT</name>
<keyword evidence="7" id="KW-1185">Reference proteome</keyword>
<keyword evidence="2" id="KW-1134">Transmembrane beta strand</keyword>
<proteinExistence type="predicted"/>